<dbReference type="RefSeq" id="WP_206707689.1">
    <property type="nucleotide sequence ID" value="NZ_CP059066.1"/>
</dbReference>
<dbReference type="InterPro" id="IPR021373">
    <property type="entry name" value="DUF2993"/>
</dbReference>
<gene>
    <name evidence="1" type="ORF">H0A61_02785</name>
</gene>
<dbReference type="Pfam" id="PF11209">
    <property type="entry name" value="LmeA"/>
    <property type="match status" value="1"/>
</dbReference>
<accession>A0A8A0RS68</accession>
<organism evidence="1 2">
    <name type="scientific">Koleobacter methoxysyntrophicus</name>
    <dbReference type="NCBI Taxonomy" id="2751313"/>
    <lineage>
        <taxon>Bacteria</taxon>
        <taxon>Bacillati</taxon>
        <taxon>Bacillota</taxon>
        <taxon>Clostridia</taxon>
        <taxon>Koleobacterales</taxon>
        <taxon>Koleobacteraceae</taxon>
        <taxon>Koleobacter</taxon>
    </lineage>
</organism>
<evidence type="ECO:0000313" key="2">
    <source>
        <dbReference type="Proteomes" id="UP000662904"/>
    </source>
</evidence>
<dbReference type="EMBL" id="CP059066">
    <property type="protein sequence ID" value="QSQ10380.1"/>
    <property type="molecule type" value="Genomic_DNA"/>
</dbReference>
<reference evidence="1" key="1">
    <citation type="submission" date="2020-07" db="EMBL/GenBank/DDBJ databases">
        <title>Koleobacter methoxysyntrophicus gen. nov., sp. nov., a novel anaerobic bacterium isolated from deep subsurface oil field and proposal of Koleobacterales ord. nov. in the phylum Firmicutes.</title>
        <authorList>
            <person name="Sakamoto S."/>
            <person name="Tamaki H."/>
        </authorList>
    </citation>
    <scope>NUCLEOTIDE SEQUENCE</scope>
    <source>
        <strain evidence="1">NRmbB1</strain>
    </source>
</reference>
<dbReference type="AlphaFoldDB" id="A0A8A0RS68"/>
<evidence type="ECO:0000313" key="1">
    <source>
        <dbReference type="EMBL" id="QSQ10380.1"/>
    </source>
</evidence>
<proteinExistence type="predicted"/>
<dbReference type="Proteomes" id="UP000662904">
    <property type="component" value="Chromosome"/>
</dbReference>
<sequence length="228" mass="25501">MKRIALFILLLGILIGLTIEVIAPAVIAKGVEMALKRTLDGNYSVSLNAHPKLKMLTGRFENIYVKVNDVNVAGVKIDEVLMRVDDIKLNLKGFIMKRILDFEGEKDIKGEIVIGEKDLQDALNLEGNGFKDISIHITPEESVILASSRVFNDVFNLIIAGEFSKLSDKKIGFSIKEIMIENEPLPDKLQKKLLSGTVFYLDLTDIPGIKIQKVQAEDEKILIYFESI</sequence>
<keyword evidence="2" id="KW-1185">Reference proteome</keyword>
<protein>
    <recommendedName>
        <fullName evidence="3">DUF2993 domain-containing protein</fullName>
    </recommendedName>
</protein>
<evidence type="ECO:0008006" key="3">
    <source>
        <dbReference type="Google" id="ProtNLM"/>
    </source>
</evidence>
<name>A0A8A0RS68_9FIRM</name>
<dbReference type="KEGG" id="kme:H0A61_02785"/>